<evidence type="ECO:0000313" key="3">
    <source>
        <dbReference type="Proteomes" id="UP000326757"/>
    </source>
</evidence>
<feature type="compositionally biased region" description="Polar residues" evidence="1">
    <location>
        <begin position="384"/>
        <end position="401"/>
    </location>
</feature>
<dbReference type="EMBL" id="VIGI01000001">
    <property type="protein sequence ID" value="KAB8304765.1"/>
    <property type="molecule type" value="Genomic_DNA"/>
</dbReference>
<keyword evidence="3" id="KW-1185">Reference proteome</keyword>
<feature type="compositionally biased region" description="Polar residues" evidence="1">
    <location>
        <begin position="68"/>
        <end position="97"/>
    </location>
</feature>
<proteinExistence type="predicted"/>
<feature type="region of interest" description="Disordered" evidence="1">
    <location>
        <begin position="67"/>
        <end position="121"/>
    </location>
</feature>
<name>A0A5N6KM49_MONLA</name>
<feature type="compositionally biased region" description="Basic and acidic residues" evidence="1">
    <location>
        <begin position="725"/>
        <end position="735"/>
    </location>
</feature>
<evidence type="ECO:0000256" key="1">
    <source>
        <dbReference type="SAM" id="MobiDB-lite"/>
    </source>
</evidence>
<comment type="caution">
    <text evidence="2">The sequence shown here is derived from an EMBL/GenBank/DDBJ whole genome shotgun (WGS) entry which is preliminary data.</text>
</comment>
<dbReference type="Proteomes" id="UP000326757">
    <property type="component" value="Unassembled WGS sequence"/>
</dbReference>
<evidence type="ECO:0000313" key="2">
    <source>
        <dbReference type="EMBL" id="KAB8304765.1"/>
    </source>
</evidence>
<feature type="region of interest" description="Disordered" evidence="1">
    <location>
        <begin position="703"/>
        <end position="735"/>
    </location>
</feature>
<accession>A0A5N6KM49</accession>
<organism evidence="2 3">
    <name type="scientific">Monilinia laxa</name>
    <name type="common">Brown rot fungus</name>
    <name type="synonym">Sclerotinia laxa</name>
    <dbReference type="NCBI Taxonomy" id="61186"/>
    <lineage>
        <taxon>Eukaryota</taxon>
        <taxon>Fungi</taxon>
        <taxon>Dikarya</taxon>
        <taxon>Ascomycota</taxon>
        <taxon>Pezizomycotina</taxon>
        <taxon>Leotiomycetes</taxon>
        <taxon>Helotiales</taxon>
        <taxon>Sclerotiniaceae</taxon>
        <taxon>Monilinia</taxon>
    </lineage>
</organism>
<dbReference type="OrthoDB" id="3498663at2759"/>
<feature type="region of interest" description="Disordered" evidence="1">
    <location>
        <begin position="196"/>
        <end position="258"/>
    </location>
</feature>
<dbReference type="AlphaFoldDB" id="A0A5N6KM49"/>
<sequence>MVPYKTQQDLMAKMATEKGMQISEITTHLQQELSQVYEENPQCAESWALERAEYSVWKQFFPDDPWPDTSSITTPNNAPSTTLTAIQSPLKTETMGSESGEIIESPDKKDSQSSLPDKPKPTLALNIEDILLTTAGNSKILVSYKEALENVKQRYPRENLKWQTWMSGNKVWATNFRQKGAFPCNEPARSYVLLSSTDQPSNRHPRHGGEDNSRHGWRSGGSWQAQDGASRRRSRSPPTGPRGGCGVVRPYDSTTKGRTIQLPESLERSHSSTYVPKESFMEKKALARGGDVLRHAFFRTLQKSRDEVRANYSNVDRLLKHWLADKLTWEKIFKIEPFPWLSNTSMAHPHPQTVTRKFKVTTSVGDDLLDNSHRDQSRSEYNVRGNNFNQSKASSSNNRSPFDQRGKLGGTAVPFGSSPEMPRRFREALPNKGVMGHISRMFVTSDSARLQAHTRTTSNTSNMQSEKNLEEGTRDVIIRRNTIFRALLGEWDGSFKSVQRALGVTIEYIDDASGHLKLTVEPYQPGDNVALDRAYKLLELWKKLIYSDHLIKLDHFWTQFKTHDTMTTIDYQAVVHVNGKKICCPGKFGDLCEFFSREIQTYQSTMAEFDGTENALACSTIFEARPYNIYLGSYPFPIMLRVDTKTRNKVLDQHDAFLEEWVRSIKDIRSATSLADMSNAYGRRREQRLMGLEMDLDELLKEGAAKANQKRSSQAADADADYDEDSGRADKRRCL</sequence>
<protein>
    <submittedName>
        <fullName evidence="2">Uncharacterized protein</fullName>
    </submittedName>
</protein>
<gene>
    <name evidence="2" type="ORF">EYC80_004114</name>
</gene>
<feature type="region of interest" description="Disordered" evidence="1">
    <location>
        <begin position="366"/>
        <end position="422"/>
    </location>
</feature>
<reference evidence="2 3" key="1">
    <citation type="submission" date="2019-06" db="EMBL/GenBank/DDBJ databases">
        <title>Genome Sequence of the Brown Rot Fungal Pathogen Monilinia laxa.</title>
        <authorList>
            <person name="De Miccolis Angelini R.M."/>
            <person name="Landi L."/>
            <person name="Abate D."/>
            <person name="Pollastro S."/>
            <person name="Romanazzi G."/>
            <person name="Faretra F."/>
        </authorList>
    </citation>
    <scope>NUCLEOTIDE SEQUENCE [LARGE SCALE GENOMIC DNA]</scope>
    <source>
        <strain evidence="2 3">Mlax316</strain>
    </source>
</reference>